<proteinExistence type="predicted"/>
<feature type="compositionally biased region" description="Polar residues" evidence="1">
    <location>
        <begin position="161"/>
        <end position="188"/>
    </location>
</feature>
<evidence type="ECO:0000313" key="2">
    <source>
        <dbReference type="EMBL" id="MCD7446410.1"/>
    </source>
</evidence>
<reference evidence="2 3" key="1">
    <citation type="journal article" date="2021" name="BMC Genomics">
        <title>Datura genome reveals duplications of psychoactive alkaloid biosynthetic genes and high mutation rate following tissue culture.</title>
        <authorList>
            <person name="Rajewski A."/>
            <person name="Carter-House D."/>
            <person name="Stajich J."/>
            <person name="Litt A."/>
        </authorList>
    </citation>
    <scope>NUCLEOTIDE SEQUENCE [LARGE SCALE GENOMIC DNA]</scope>
    <source>
        <strain evidence="2">AR-01</strain>
    </source>
</reference>
<comment type="caution">
    <text evidence="2">The sequence shown here is derived from an EMBL/GenBank/DDBJ whole genome shotgun (WGS) entry which is preliminary data.</text>
</comment>
<accession>A0ABS8RHY7</accession>
<feature type="compositionally biased region" description="Polar residues" evidence="1">
    <location>
        <begin position="197"/>
        <end position="206"/>
    </location>
</feature>
<feature type="compositionally biased region" description="Basic residues" evidence="1">
    <location>
        <begin position="264"/>
        <end position="279"/>
    </location>
</feature>
<feature type="region of interest" description="Disordered" evidence="1">
    <location>
        <begin position="260"/>
        <end position="279"/>
    </location>
</feature>
<evidence type="ECO:0000256" key="1">
    <source>
        <dbReference type="SAM" id="MobiDB-lite"/>
    </source>
</evidence>
<organism evidence="2 3">
    <name type="scientific">Datura stramonium</name>
    <name type="common">Jimsonweed</name>
    <name type="synonym">Common thornapple</name>
    <dbReference type="NCBI Taxonomy" id="4076"/>
    <lineage>
        <taxon>Eukaryota</taxon>
        <taxon>Viridiplantae</taxon>
        <taxon>Streptophyta</taxon>
        <taxon>Embryophyta</taxon>
        <taxon>Tracheophyta</taxon>
        <taxon>Spermatophyta</taxon>
        <taxon>Magnoliopsida</taxon>
        <taxon>eudicotyledons</taxon>
        <taxon>Gunneridae</taxon>
        <taxon>Pentapetalae</taxon>
        <taxon>asterids</taxon>
        <taxon>lamiids</taxon>
        <taxon>Solanales</taxon>
        <taxon>Solanaceae</taxon>
        <taxon>Solanoideae</taxon>
        <taxon>Datureae</taxon>
        <taxon>Datura</taxon>
    </lineage>
</organism>
<evidence type="ECO:0000313" key="3">
    <source>
        <dbReference type="Proteomes" id="UP000823775"/>
    </source>
</evidence>
<sequence>MCFSTGSQKKNSYASGSWNIHEEIRKVRSKATEDLLRARPSKETDYQLRLVERKAEPKSAVGDLTGTSTAEKITDSSSLKLAKLSDVPIKWSDVEITQDGGESETGPLNPASSIQLQDEVIRVDEHAAYGSYMPSVSVFPSEHNDGLHITGSDAKEVTRPNLAQSSNGYTSLEASLSAGQTRGQNNSHVDGEKPKPGTSSQDNLTEPHQVEGKCELLSESAVDVPDTNEITESPAASMPSEELSQEEPVLVRDLAKNGKVVKQQGKRPVRNARKTRAKW</sequence>
<dbReference type="Proteomes" id="UP000823775">
    <property type="component" value="Unassembled WGS sequence"/>
</dbReference>
<protein>
    <submittedName>
        <fullName evidence="2">Uncharacterized protein</fullName>
    </submittedName>
</protein>
<dbReference type="EMBL" id="JACEIK010000013">
    <property type="protein sequence ID" value="MCD7446410.1"/>
    <property type="molecule type" value="Genomic_DNA"/>
</dbReference>
<feature type="region of interest" description="Disordered" evidence="1">
    <location>
        <begin position="135"/>
        <end position="247"/>
    </location>
</feature>
<gene>
    <name evidence="2" type="ORF">HAX54_006019</name>
</gene>
<name>A0ABS8RHY7_DATST</name>
<keyword evidence="3" id="KW-1185">Reference proteome</keyword>
<feature type="region of interest" description="Disordered" evidence="1">
    <location>
        <begin position="96"/>
        <end position="115"/>
    </location>
</feature>